<dbReference type="Gene3D" id="3.30.70.580">
    <property type="entry name" value="Pseudouridine synthase I, catalytic domain, N-terminal subdomain"/>
    <property type="match status" value="1"/>
</dbReference>
<name>A0A834LF36_RHOSS</name>
<dbReference type="InterPro" id="IPR002942">
    <property type="entry name" value="S4_RNA-bd"/>
</dbReference>
<dbReference type="InterPro" id="IPR020103">
    <property type="entry name" value="PsdUridine_synth_cat_dom_sf"/>
</dbReference>
<keyword evidence="5" id="KW-0413">Isomerase</keyword>
<organism evidence="9 10">
    <name type="scientific">Rhododendron simsii</name>
    <name type="common">Sims's rhododendron</name>
    <dbReference type="NCBI Taxonomy" id="118357"/>
    <lineage>
        <taxon>Eukaryota</taxon>
        <taxon>Viridiplantae</taxon>
        <taxon>Streptophyta</taxon>
        <taxon>Embryophyta</taxon>
        <taxon>Tracheophyta</taxon>
        <taxon>Spermatophyta</taxon>
        <taxon>Magnoliopsida</taxon>
        <taxon>eudicotyledons</taxon>
        <taxon>Gunneridae</taxon>
        <taxon>Pentapetalae</taxon>
        <taxon>asterids</taxon>
        <taxon>Ericales</taxon>
        <taxon>Ericaceae</taxon>
        <taxon>Ericoideae</taxon>
        <taxon>Rhodoreae</taxon>
        <taxon>Rhododendron</taxon>
    </lineage>
</organism>
<keyword evidence="6" id="KW-0694">RNA-binding</keyword>
<feature type="compositionally biased region" description="Basic residues" evidence="7">
    <location>
        <begin position="107"/>
        <end position="118"/>
    </location>
</feature>
<dbReference type="InterPro" id="IPR036188">
    <property type="entry name" value="FAD/NAD-bd_sf"/>
</dbReference>
<dbReference type="PANTHER" id="PTHR10742:SF260">
    <property type="entry name" value="PROTEIN FLOWERING LOCUS D"/>
    <property type="match status" value="1"/>
</dbReference>
<dbReference type="Gene3D" id="1.10.10.10">
    <property type="entry name" value="Winged helix-like DNA-binding domain superfamily/Winged helix DNA-binding domain"/>
    <property type="match status" value="1"/>
</dbReference>
<dbReference type="GO" id="GO:0009982">
    <property type="term" value="F:pseudouridine synthase activity"/>
    <property type="evidence" value="ECO:0007669"/>
    <property type="project" value="InterPro"/>
</dbReference>
<evidence type="ECO:0000256" key="2">
    <source>
        <dbReference type="ARBA" id="ARBA00008348"/>
    </source>
</evidence>
<accession>A0A834LF36</accession>
<evidence type="ECO:0000256" key="3">
    <source>
        <dbReference type="ARBA" id="ARBA00022853"/>
    </source>
</evidence>
<dbReference type="SUPFAM" id="SSF55120">
    <property type="entry name" value="Pseudouridine synthase"/>
    <property type="match status" value="1"/>
</dbReference>
<dbReference type="Gene3D" id="3.50.50.60">
    <property type="entry name" value="FAD/NAD(P)-binding domain"/>
    <property type="match status" value="1"/>
</dbReference>
<dbReference type="GO" id="GO:0001522">
    <property type="term" value="P:pseudouridine synthesis"/>
    <property type="evidence" value="ECO:0007669"/>
    <property type="project" value="InterPro"/>
</dbReference>
<dbReference type="SMART" id="SM00363">
    <property type="entry name" value="S4"/>
    <property type="match status" value="1"/>
</dbReference>
<gene>
    <name evidence="9" type="ORF">RHSIM_Rhsim09G0148200</name>
</gene>
<keyword evidence="4" id="KW-0560">Oxidoreductase</keyword>
<dbReference type="InterPro" id="IPR006145">
    <property type="entry name" value="PsdUridine_synth_RsuA/RluA"/>
</dbReference>
<dbReference type="InterPro" id="IPR036388">
    <property type="entry name" value="WH-like_DNA-bd_sf"/>
</dbReference>
<dbReference type="InterPro" id="IPR020094">
    <property type="entry name" value="TruA/RsuA/RluB/E/F_N"/>
</dbReference>
<dbReference type="PANTHER" id="PTHR10742">
    <property type="entry name" value="FLAVIN MONOAMINE OXIDASE"/>
    <property type="match status" value="1"/>
</dbReference>
<dbReference type="SUPFAM" id="SSF46689">
    <property type="entry name" value="Homeodomain-like"/>
    <property type="match status" value="1"/>
</dbReference>
<dbReference type="OrthoDB" id="2219495at2759"/>
<sequence>MAAISAAVAAFSSSLASLHLSRPSSLSRTRCHLRTITSSLSSSTEFNITFAPKPPSPKPEEPSPSITDDLGRQLFIPWIVRDDNGNLTLTTTPPPRLLHEMANATTQKKKAKEKKTTKKKESPSNKVVAAAASEKPPAPKYSKAARRFYNENFREPQQQRLSKVLASSGVRKVLLSVASRRSSEELIFGGRVTVNGSVCNTPQTRVDPARDVIYVNGNRLPKRLPPKVYLALNKPKGYICSSGEKETKSVISLFDDYLKSWDKRNPGQSKPRLFTVGRLDVSTSGLIIVTNDGEFAQKLSHPSSNFSKEYIATVNGKVNQRHLIAISEGTVIDGTHCTPDAVELLPQQPDISRPRLRIVVHEGRNHEVRELVKNAGLEIHALKRTRISGFKLPSDLGIGKHIELKQSNLRALGWKRGKKLNANIIVEPEETGLKKSVLYIAQDVAGVYHMPYASNGIFGVSNGELSMPSSSASAIIPNIGVSNSSNANYKNPNPSTQTVPDVSDEIIVINKEATSEALTALTSGFPADSLTEEEIDARVVSVVGGIEQVNYILVRNHIIMRWRENVSHWITKEMFVDVIPSHCSKLLDSAYEYLVSHGYINFGVAPAIKEKIPSEPSKPTVIIVGAGLAGLAAARQLMRFGFKVTVLEGRKRAGGRVYTMKMEGGNRTASADLGGSVLTGTLGNPLGILARQLSSSLHKVRDKCPLYNLDGKPVDPDVDSKVETAFNHLLDKASKIRQLMGDVSQDVSLGSALETFWQVYGDAAKAEEMNLFNWHLANLEYANAGLLSKLSLAFWDQDDPYDMGGDHCFLPGGNGRLIQALAENMPILYEKTVHTIRYTSDGVQVVAGSQVFEGDMVLCTVPLGVLKSGSIKFFPELPQRKLDGIKRLGFGLLNKVSMLFPHVFWGTDLDTFGHLTDDPSRRGEFFLFYSYATVAGGPLLIALVAGEAAHKFESTPPTDAVTRVLQILKGIYEPQGIDVPEPIQTVCTRWGSDPFSLGSYSNVAVGASGDDYDILAESVGDGRVFFAGEATMRRYPATMHGAFLSGLREAANMARSTGLRSMKTKVDRSPSKNAHSCASLLADLFREPDMEFGGFSVIFGRKNSDPKSTAVLRVTLSGQRKRNQEGSKPDQPHSNKLLFQQLQSHFNQQQEFHVYALLSREQALELREVRGGDDMRLNHLCEKLGVKLVGRKGLGPTADSVIASIKAERGNRKSASTSMSLKSGTSKPRAILKKKFVRKAKVMRINNGSTPPNVGVGAKMLHAFLWAKGNGSNGVSPFPQTFMCGDEASCVSASIVRPALWMEMPFNIRARVRRWFLLSPDMTTFCLNSSLGSVIYKLAAGGISTLRWKVDILLIDGILDAYPLLPKNAASGRFGVMITVFFN</sequence>
<dbReference type="SUPFAM" id="SSF54373">
    <property type="entry name" value="FAD-linked reductases, C-terminal domain"/>
    <property type="match status" value="1"/>
</dbReference>
<evidence type="ECO:0000256" key="1">
    <source>
        <dbReference type="ARBA" id="ARBA00005995"/>
    </source>
</evidence>
<evidence type="ECO:0000256" key="7">
    <source>
        <dbReference type="SAM" id="MobiDB-lite"/>
    </source>
</evidence>
<keyword evidence="3" id="KW-0156">Chromatin regulator</keyword>
<evidence type="ECO:0000313" key="9">
    <source>
        <dbReference type="EMBL" id="KAF7131851.1"/>
    </source>
</evidence>
<dbReference type="Pfam" id="PF00849">
    <property type="entry name" value="PseudoU_synth_2"/>
    <property type="match status" value="1"/>
</dbReference>
<feature type="domain" description="SWIRM" evidence="8">
    <location>
        <begin position="510"/>
        <end position="611"/>
    </location>
</feature>
<dbReference type="InterPro" id="IPR007526">
    <property type="entry name" value="SWIRM"/>
</dbReference>
<dbReference type="SUPFAM" id="SSF51905">
    <property type="entry name" value="FAD/NAD(P)-binding domain"/>
    <property type="match status" value="1"/>
</dbReference>
<dbReference type="InterPro" id="IPR050281">
    <property type="entry name" value="Flavin_monoamine_oxidase"/>
</dbReference>
<dbReference type="Gene3D" id="3.10.290.10">
    <property type="entry name" value="RNA-binding S4 domain"/>
    <property type="match status" value="1"/>
</dbReference>
<dbReference type="CDD" id="cd02870">
    <property type="entry name" value="PseudoU_synth_RsuA_like"/>
    <property type="match status" value="1"/>
</dbReference>
<dbReference type="PROSITE" id="PS50934">
    <property type="entry name" value="SWIRM"/>
    <property type="match status" value="1"/>
</dbReference>
<feature type="region of interest" description="Disordered" evidence="7">
    <location>
        <begin position="104"/>
        <end position="141"/>
    </location>
</feature>
<dbReference type="Pfam" id="PF01593">
    <property type="entry name" value="Amino_oxidase"/>
    <property type="match status" value="1"/>
</dbReference>
<comment type="similarity">
    <text evidence="2">Belongs to the pseudouridine synthase RsuA family.</text>
</comment>
<dbReference type="GO" id="GO:0006325">
    <property type="term" value="P:chromatin organization"/>
    <property type="evidence" value="ECO:0007669"/>
    <property type="project" value="UniProtKB-KW"/>
</dbReference>
<proteinExistence type="inferred from homology"/>
<dbReference type="GO" id="GO:0016491">
    <property type="term" value="F:oxidoreductase activity"/>
    <property type="evidence" value="ECO:0007669"/>
    <property type="project" value="UniProtKB-KW"/>
</dbReference>
<dbReference type="FunFam" id="3.30.70.580:FF:000013">
    <property type="entry name" value="Ribosomal large subunit pseudouridine synthase B"/>
    <property type="match status" value="1"/>
</dbReference>
<comment type="caution">
    <text evidence="9">The sequence shown here is derived from an EMBL/GenBank/DDBJ whole genome shotgun (WGS) entry which is preliminary data.</text>
</comment>
<protein>
    <recommendedName>
        <fullName evidence="8">SWIRM domain-containing protein</fullName>
    </recommendedName>
</protein>
<dbReference type="GO" id="GO:0003723">
    <property type="term" value="F:RNA binding"/>
    <property type="evidence" value="ECO:0007669"/>
    <property type="project" value="UniProtKB-KW"/>
</dbReference>
<dbReference type="InterPro" id="IPR036986">
    <property type="entry name" value="S4_RNA-bd_sf"/>
</dbReference>
<dbReference type="Pfam" id="PF04433">
    <property type="entry name" value="SWIRM"/>
    <property type="match status" value="1"/>
</dbReference>
<dbReference type="Gene3D" id="3.30.70.1560">
    <property type="entry name" value="Alpha-L RNA-binding motif"/>
    <property type="match status" value="1"/>
</dbReference>
<reference evidence="9" key="1">
    <citation type="submission" date="2019-11" db="EMBL/GenBank/DDBJ databases">
        <authorList>
            <person name="Liu Y."/>
            <person name="Hou J."/>
            <person name="Li T.-Q."/>
            <person name="Guan C.-H."/>
            <person name="Wu X."/>
            <person name="Wu H.-Z."/>
            <person name="Ling F."/>
            <person name="Zhang R."/>
            <person name="Shi X.-G."/>
            <person name="Ren J.-P."/>
            <person name="Chen E.-F."/>
            <person name="Sun J.-M."/>
        </authorList>
    </citation>
    <scope>NUCLEOTIDE SEQUENCE</scope>
    <source>
        <strain evidence="9">Adult_tree_wgs_1</strain>
        <tissue evidence="9">Leaves</tissue>
    </source>
</reference>
<dbReference type="Pfam" id="PF01479">
    <property type="entry name" value="S4"/>
    <property type="match status" value="1"/>
</dbReference>
<dbReference type="SUPFAM" id="SSF55174">
    <property type="entry name" value="Alpha-L RNA-binding motif"/>
    <property type="match status" value="1"/>
</dbReference>
<evidence type="ECO:0000256" key="6">
    <source>
        <dbReference type="PROSITE-ProRule" id="PRU00182"/>
    </source>
</evidence>
<dbReference type="FunFam" id="3.30.70.1560:FF:000004">
    <property type="entry name" value="Ribosomal large subunit pseudouridine synthase B"/>
    <property type="match status" value="1"/>
</dbReference>
<keyword evidence="10" id="KW-1185">Reference proteome</keyword>
<dbReference type="InterPro" id="IPR042092">
    <property type="entry name" value="PsdUridine_s_RsuA/RluB/E/F_cat"/>
</dbReference>
<evidence type="ECO:0000256" key="5">
    <source>
        <dbReference type="ARBA" id="ARBA00023235"/>
    </source>
</evidence>
<dbReference type="PROSITE" id="PS01149">
    <property type="entry name" value="PSI_RSU"/>
    <property type="match status" value="1"/>
</dbReference>
<dbReference type="Gene3D" id="3.90.660.10">
    <property type="match status" value="1"/>
</dbReference>
<dbReference type="FunFam" id="1.10.10.10:FF:000064">
    <property type="entry name" value="Lysine-specific histone demethylase 1A"/>
    <property type="match status" value="1"/>
</dbReference>
<dbReference type="CDD" id="cd00165">
    <property type="entry name" value="S4"/>
    <property type="match status" value="1"/>
</dbReference>
<dbReference type="Proteomes" id="UP000626092">
    <property type="component" value="Unassembled WGS sequence"/>
</dbReference>
<dbReference type="InterPro" id="IPR002937">
    <property type="entry name" value="Amino_oxidase"/>
</dbReference>
<dbReference type="InterPro" id="IPR009057">
    <property type="entry name" value="Homeodomain-like_sf"/>
</dbReference>
<dbReference type="EMBL" id="WJXA01000009">
    <property type="protein sequence ID" value="KAF7131851.1"/>
    <property type="molecule type" value="Genomic_DNA"/>
</dbReference>
<evidence type="ECO:0000313" key="10">
    <source>
        <dbReference type="Proteomes" id="UP000626092"/>
    </source>
</evidence>
<feature type="region of interest" description="Disordered" evidence="7">
    <location>
        <begin position="46"/>
        <end position="67"/>
    </location>
</feature>
<evidence type="ECO:0000259" key="8">
    <source>
        <dbReference type="PROSITE" id="PS50934"/>
    </source>
</evidence>
<evidence type="ECO:0000256" key="4">
    <source>
        <dbReference type="ARBA" id="ARBA00023002"/>
    </source>
</evidence>
<dbReference type="InterPro" id="IPR018496">
    <property type="entry name" value="PsdUridine_synth_RsuA/RluB_CS"/>
</dbReference>
<dbReference type="PROSITE" id="PS50889">
    <property type="entry name" value="S4"/>
    <property type="match status" value="1"/>
</dbReference>
<comment type="similarity">
    <text evidence="1">Belongs to the flavin monoamine oxidase family.</text>
</comment>